<evidence type="ECO:0000313" key="2">
    <source>
        <dbReference type="EMBL" id="OGM33786.1"/>
    </source>
</evidence>
<protein>
    <submittedName>
        <fullName evidence="2">Uncharacterized protein</fullName>
    </submittedName>
</protein>
<evidence type="ECO:0000256" key="1">
    <source>
        <dbReference type="SAM" id="Phobius"/>
    </source>
</evidence>
<keyword evidence="1" id="KW-1133">Transmembrane helix</keyword>
<keyword evidence="1" id="KW-0472">Membrane</keyword>
<feature type="transmembrane region" description="Helical" evidence="1">
    <location>
        <begin position="31"/>
        <end position="51"/>
    </location>
</feature>
<keyword evidence="1" id="KW-0812">Transmembrane</keyword>
<accession>A0A1F7Z2B1</accession>
<comment type="caution">
    <text evidence="2">The sequence shown here is derived from an EMBL/GenBank/DDBJ whole genome shotgun (WGS) entry which is preliminary data.</text>
</comment>
<proteinExistence type="predicted"/>
<dbReference type="EMBL" id="MGGR01000013">
    <property type="protein sequence ID" value="OGM33786.1"/>
    <property type="molecule type" value="Genomic_DNA"/>
</dbReference>
<reference evidence="2 3" key="1">
    <citation type="journal article" date="2016" name="Nat. Commun.">
        <title>Thousands of microbial genomes shed light on interconnected biogeochemical processes in an aquifer system.</title>
        <authorList>
            <person name="Anantharaman K."/>
            <person name="Brown C.T."/>
            <person name="Hug L.A."/>
            <person name="Sharon I."/>
            <person name="Castelle C.J."/>
            <person name="Probst A.J."/>
            <person name="Thomas B.C."/>
            <person name="Singh A."/>
            <person name="Wilkins M.J."/>
            <person name="Karaoz U."/>
            <person name="Brodie E.L."/>
            <person name="Williams K.H."/>
            <person name="Hubbard S.S."/>
            <person name="Banfield J.F."/>
        </authorList>
    </citation>
    <scope>NUCLEOTIDE SEQUENCE [LARGE SCALE GENOMIC DNA]</scope>
</reference>
<sequence length="209" mass="23215">MIRKSFLKEVAAFVLCVAVLAYLWIKTPIPWPVSLALCVILFALLLALIGGKSKSQVILQSELREEASMLREVRTLIEKLGDYAESLRTSELQIALNAICRDGSLIVEKLSSDEFASLSEVQAVLNLLTRLDTILTGYVSAVTGDIRIDEQLFSTTTEETEKIIPAFMDAFDKIVVEIDSADAQAYRAAILAARMQLEVRFGEDLTRKE</sequence>
<evidence type="ECO:0000313" key="3">
    <source>
        <dbReference type="Proteomes" id="UP000177169"/>
    </source>
</evidence>
<dbReference type="STRING" id="1802505.A3D01_02340"/>
<organism evidence="2 3">
    <name type="scientific">Candidatus Woesebacteria bacterium RIFCSPHIGHO2_02_FULL_39_13</name>
    <dbReference type="NCBI Taxonomy" id="1802505"/>
    <lineage>
        <taxon>Bacteria</taxon>
        <taxon>Candidatus Woeseibacteriota</taxon>
    </lineage>
</organism>
<dbReference type="AlphaFoldDB" id="A0A1F7Z2B1"/>
<name>A0A1F7Z2B1_9BACT</name>
<dbReference type="Proteomes" id="UP000177169">
    <property type="component" value="Unassembled WGS sequence"/>
</dbReference>
<feature type="transmembrane region" description="Helical" evidence="1">
    <location>
        <begin position="7"/>
        <end position="25"/>
    </location>
</feature>
<gene>
    <name evidence="2" type="ORF">A3D01_02340</name>
</gene>